<evidence type="ECO:0008006" key="3">
    <source>
        <dbReference type="Google" id="ProtNLM"/>
    </source>
</evidence>
<protein>
    <recommendedName>
        <fullName evidence="3">DUF2963 domain-containing protein</fullName>
    </recommendedName>
</protein>
<sequence>QLIITRDSENQIKCKYKYDNKDRLISKTRFYLTNKEFRYEVVYTFEYNNQNQKISKIYYEINRPNSIFKFFNKSKKINEKIRSYEYNEKGQKIQKYNHKTNKKYFYKY</sequence>
<feature type="non-terminal residue" evidence="1">
    <location>
        <position position="1"/>
    </location>
</feature>
<dbReference type="EMBL" id="PUUG01000013">
    <property type="protein sequence ID" value="PQP79834.1"/>
    <property type="molecule type" value="Genomic_DNA"/>
</dbReference>
<dbReference type="Proteomes" id="UP000238672">
    <property type="component" value="Unassembled WGS sequence"/>
</dbReference>
<organism evidence="1 2">
    <name type="scientific">Candidatus Phytoplasma phoenicium</name>
    <dbReference type="NCBI Taxonomy" id="198422"/>
    <lineage>
        <taxon>Bacteria</taxon>
        <taxon>Bacillati</taxon>
        <taxon>Mycoplasmatota</taxon>
        <taxon>Mollicutes</taxon>
        <taxon>Acholeplasmatales</taxon>
        <taxon>Acholeplasmataceae</taxon>
        <taxon>Candidatus Phytoplasma</taxon>
        <taxon>16SrIX (Pigeon pea witches'-broom group)</taxon>
    </lineage>
</organism>
<reference evidence="1 2" key="1">
    <citation type="submission" date="2018-02" db="EMBL/GenBank/DDBJ databases">
        <title>Metagenomics reveals mixed infection of spiroplasma and phytoplasma in chicory.</title>
        <authorList>
            <person name="Polano C."/>
            <person name="Moruzzi S."/>
            <person name="Ermacora P."/>
            <person name="Ferrini F."/>
            <person name="Martini M."/>
            <person name="Firrao G."/>
        </authorList>
    </citation>
    <scope>NUCLEOTIDE SEQUENCE [LARGE SCALE GENOMIC DNA]</scope>
    <source>
        <strain evidence="1 2">ChiP</strain>
    </source>
</reference>
<evidence type="ECO:0000313" key="2">
    <source>
        <dbReference type="Proteomes" id="UP000238672"/>
    </source>
</evidence>
<name>A0A2S8NV07_9MOLU</name>
<dbReference type="AlphaFoldDB" id="A0A2S8NV07"/>
<accession>A0A2S8NV07</accession>
<comment type="caution">
    <text evidence="1">The sequence shown here is derived from an EMBL/GenBank/DDBJ whole genome shotgun (WGS) entry which is preliminary data.</text>
</comment>
<dbReference type="Gene3D" id="2.40.128.720">
    <property type="match status" value="1"/>
</dbReference>
<keyword evidence="2" id="KW-1185">Reference proteome</keyword>
<evidence type="ECO:0000313" key="1">
    <source>
        <dbReference type="EMBL" id="PQP79834.1"/>
    </source>
</evidence>
<gene>
    <name evidence="1" type="ORF">C6B37_00830</name>
</gene>
<proteinExistence type="predicted"/>